<dbReference type="Pfam" id="PF08240">
    <property type="entry name" value="ADH_N"/>
    <property type="match status" value="1"/>
</dbReference>
<feature type="domain" description="PKS/mFAS DH" evidence="12">
    <location>
        <begin position="911"/>
        <end position="1230"/>
    </location>
</feature>
<dbReference type="GO" id="GO:1901336">
    <property type="term" value="P:lactone biosynthetic process"/>
    <property type="evidence" value="ECO:0007669"/>
    <property type="project" value="UniProtKB-ARBA"/>
</dbReference>
<keyword evidence="3" id="KW-0808">Transferase</keyword>
<dbReference type="SMART" id="SM00827">
    <property type="entry name" value="PKS_AT"/>
    <property type="match status" value="1"/>
</dbReference>
<dbReference type="InterPro" id="IPR029063">
    <property type="entry name" value="SAM-dependent_MTases_sf"/>
</dbReference>
<dbReference type="InterPro" id="IPR013154">
    <property type="entry name" value="ADH-like_N"/>
</dbReference>
<dbReference type="SUPFAM" id="SSF55048">
    <property type="entry name" value="Probable ACP-binding domain of malonyl-CoA ACP transacylase"/>
    <property type="match status" value="1"/>
</dbReference>
<dbReference type="InterPro" id="IPR049551">
    <property type="entry name" value="PKS_DH_C"/>
</dbReference>
<proteinExistence type="predicted"/>
<feature type="domain" description="Carrier" evidence="10">
    <location>
        <begin position="2290"/>
        <end position="2367"/>
    </location>
</feature>
<dbReference type="GO" id="GO:0004315">
    <property type="term" value="F:3-oxoacyl-[acyl-carrier-protein] synthase activity"/>
    <property type="evidence" value="ECO:0007669"/>
    <property type="project" value="InterPro"/>
</dbReference>
<dbReference type="Gene3D" id="3.40.50.150">
    <property type="entry name" value="Vaccinia Virus protein VP39"/>
    <property type="match status" value="1"/>
</dbReference>
<dbReference type="InterPro" id="IPR011032">
    <property type="entry name" value="GroES-like_sf"/>
</dbReference>
<dbReference type="Proteomes" id="UP000800036">
    <property type="component" value="Unassembled WGS sequence"/>
</dbReference>
<dbReference type="InterPro" id="IPR057326">
    <property type="entry name" value="KR_dom"/>
</dbReference>
<dbReference type="Gene3D" id="3.40.50.720">
    <property type="entry name" value="NAD(P)-binding Rossmann-like Domain"/>
    <property type="match status" value="2"/>
</dbReference>
<dbReference type="CDD" id="cd02440">
    <property type="entry name" value="AdoMet_MTases"/>
    <property type="match status" value="1"/>
</dbReference>
<dbReference type="GO" id="GO:0006633">
    <property type="term" value="P:fatty acid biosynthetic process"/>
    <property type="evidence" value="ECO:0007669"/>
    <property type="project" value="InterPro"/>
</dbReference>
<reference evidence="13" key="1">
    <citation type="journal article" date="2020" name="Stud. Mycol.">
        <title>101 Dothideomycetes genomes: a test case for predicting lifestyles and emergence of pathogens.</title>
        <authorList>
            <person name="Haridas S."/>
            <person name="Albert R."/>
            <person name="Binder M."/>
            <person name="Bloem J."/>
            <person name="Labutti K."/>
            <person name="Salamov A."/>
            <person name="Andreopoulos B."/>
            <person name="Baker S."/>
            <person name="Barry K."/>
            <person name="Bills G."/>
            <person name="Bluhm B."/>
            <person name="Cannon C."/>
            <person name="Castanera R."/>
            <person name="Culley D."/>
            <person name="Daum C."/>
            <person name="Ezra D."/>
            <person name="Gonzalez J."/>
            <person name="Henrissat B."/>
            <person name="Kuo A."/>
            <person name="Liang C."/>
            <person name="Lipzen A."/>
            <person name="Lutzoni F."/>
            <person name="Magnuson J."/>
            <person name="Mondo S."/>
            <person name="Nolan M."/>
            <person name="Ohm R."/>
            <person name="Pangilinan J."/>
            <person name="Park H.-J."/>
            <person name="Ramirez L."/>
            <person name="Alfaro M."/>
            <person name="Sun H."/>
            <person name="Tritt A."/>
            <person name="Yoshinaga Y."/>
            <person name="Zwiers L.-H."/>
            <person name="Turgeon B."/>
            <person name="Goodwin S."/>
            <person name="Spatafora J."/>
            <person name="Crous P."/>
            <person name="Grigoriev I."/>
        </authorList>
    </citation>
    <scope>NUCLEOTIDE SEQUENCE</scope>
    <source>
        <strain evidence="13">CBS 107.79</strain>
    </source>
</reference>
<dbReference type="PROSITE" id="PS50075">
    <property type="entry name" value="CARRIER"/>
    <property type="match status" value="1"/>
</dbReference>
<evidence type="ECO:0000256" key="5">
    <source>
        <dbReference type="ARBA" id="ARBA00023002"/>
    </source>
</evidence>
<dbReference type="InterPro" id="IPR036736">
    <property type="entry name" value="ACP-like_sf"/>
</dbReference>
<feature type="active site" description="Proton donor; for dehydratase activity" evidence="8">
    <location>
        <position position="1139"/>
    </location>
</feature>
<dbReference type="InterPro" id="IPR020806">
    <property type="entry name" value="PKS_PP-bd"/>
</dbReference>
<dbReference type="Pfam" id="PF21089">
    <property type="entry name" value="PKS_DH_N"/>
    <property type="match status" value="1"/>
</dbReference>
<gene>
    <name evidence="13" type="ORF">BU23DRAFT_515441</name>
</gene>
<dbReference type="InterPro" id="IPR014030">
    <property type="entry name" value="Ketoacyl_synth_N"/>
</dbReference>
<dbReference type="InterPro" id="IPR001227">
    <property type="entry name" value="Ac_transferase_dom_sf"/>
</dbReference>
<dbReference type="Pfam" id="PF00698">
    <property type="entry name" value="Acyl_transf_1"/>
    <property type="match status" value="1"/>
</dbReference>
<dbReference type="GO" id="GO:0031177">
    <property type="term" value="F:phosphopantetheine binding"/>
    <property type="evidence" value="ECO:0007669"/>
    <property type="project" value="InterPro"/>
</dbReference>
<evidence type="ECO:0000256" key="3">
    <source>
        <dbReference type="ARBA" id="ARBA00022679"/>
    </source>
</evidence>
<dbReference type="PROSITE" id="PS00606">
    <property type="entry name" value="KS3_1"/>
    <property type="match status" value="1"/>
</dbReference>
<dbReference type="EMBL" id="ML976726">
    <property type="protein sequence ID" value="KAF1967921.1"/>
    <property type="molecule type" value="Genomic_DNA"/>
</dbReference>
<evidence type="ECO:0000256" key="6">
    <source>
        <dbReference type="ARBA" id="ARBA00023268"/>
    </source>
</evidence>
<dbReference type="SMART" id="SM00822">
    <property type="entry name" value="PKS_KR"/>
    <property type="match status" value="1"/>
</dbReference>
<feature type="active site" description="Proton acceptor; for dehydratase activity" evidence="8">
    <location>
        <position position="943"/>
    </location>
</feature>
<dbReference type="Gene3D" id="3.10.129.110">
    <property type="entry name" value="Polyketide synthase dehydratase"/>
    <property type="match status" value="1"/>
</dbReference>
<dbReference type="FunFam" id="3.40.50.720:FF:000209">
    <property type="entry name" value="Polyketide synthase Pks12"/>
    <property type="match status" value="1"/>
</dbReference>
<dbReference type="SUPFAM" id="SSF53335">
    <property type="entry name" value="S-adenosyl-L-methionine-dependent methyltransferases"/>
    <property type="match status" value="1"/>
</dbReference>
<dbReference type="Pfam" id="PF00109">
    <property type="entry name" value="ketoacyl-synt"/>
    <property type="match status" value="1"/>
</dbReference>
<dbReference type="Pfam" id="PF02801">
    <property type="entry name" value="Ketoacyl-synt_C"/>
    <property type="match status" value="1"/>
</dbReference>
<dbReference type="InterPro" id="IPR042104">
    <property type="entry name" value="PKS_dehydratase_sf"/>
</dbReference>
<organism evidence="13 14">
    <name type="scientific">Bimuria novae-zelandiae CBS 107.79</name>
    <dbReference type="NCBI Taxonomy" id="1447943"/>
    <lineage>
        <taxon>Eukaryota</taxon>
        <taxon>Fungi</taxon>
        <taxon>Dikarya</taxon>
        <taxon>Ascomycota</taxon>
        <taxon>Pezizomycotina</taxon>
        <taxon>Dothideomycetes</taxon>
        <taxon>Pleosporomycetidae</taxon>
        <taxon>Pleosporales</taxon>
        <taxon>Massarineae</taxon>
        <taxon>Didymosphaeriaceae</taxon>
        <taxon>Bimuria</taxon>
    </lineage>
</organism>
<dbReference type="InterPro" id="IPR014043">
    <property type="entry name" value="Acyl_transferase_dom"/>
</dbReference>
<dbReference type="Gene3D" id="3.90.180.10">
    <property type="entry name" value="Medium-chain alcohol dehydrogenases, catalytic domain"/>
    <property type="match status" value="1"/>
</dbReference>
<dbReference type="InterPro" id="IPR016036">
    <property type="entry name" value="Malonyl_transacylase_ACP-bd"/>
</dbReference>
<evidence type="ECO:0000259" key="10">
    <source>
        <dbReference type="PROSITE" id="PS50075"/>
    </source>
</evidence>
<evidence type="ECO:0000313" key="14">
    <source>
        <dbReference type="Proteomes" id="UP000800036"/>
    </source>
</evidence>
<dbReference type="SUPFAM" id="SSF51735">
    <property type="entry name" value="NAD(P)-binding Rossmann-fold domains"/>
    <property type="match status" value="2"/>
</dbReference>
<dbReference type="InterPro" id="IPR006162">
    <property type="entry name" value="Ppantetheine_attach_site"/>
</dbReference>
<keyword evidence="14" id="KW-1185">Reference proteome</keyword>
<dbReference type="GO" id="GO:0016491">
    <property type="term" value="F:oxidoreductase activity"/>
    <property type="evidence" value="ECO:0007669"/>
    <property type="project" value="UniProtKB-KW"/>
</dbReference>
<dbReference type="InterPro" id="IPR020841">
    <property type="entry name" value="PKS_Beta-ketoAc_synthase_dom"/>
</dbReference>
<dbReference type="InterPro" id="IPR020807">
    <property type="entry name" value="PKS_DH"/>
</dbReference>
<evidence type="ECO:0000259" key="12">
    <source>
        <dbReference type="PROSITE" id="PS52019"/>
    </source>
</evidence>
<evidence type="ECO:0000256" key="4">
    <source>
        <dbReference type="ARBA" id="ARBA00022857"/>
    </source>
</evidence>
<dbReference type="InterPro" id="IPR013968">
    <property type="entry name" value="PKS_KR"/>
</dbReference>
<dbReference type="InterPro" id="IPR014031">
    <property type="entry name" value="Ketoacyl_synth_C"/>
</dbReference>
<feature type="region of interest" description="C-terminal hotdog fold" evidence="8">
    <location>
        <begin position="1074"/>
        <end position="1230"/>
    </location>
</feature>
<dbReference type="InterPro" id="IPR016039">
    <property type="entry name" value="Thiolase-like"/>
</dbReference>
<dbReference type="PROSITE" id="PS52019">
    <property type="entry name" value="PKS_MFAS_DH"/>
    <property type="match status" value="1"/>
</dbReference>
<dbReference type="SUPFAM" id="SSF50129">
    <property type="entry name" value="GroES-like"/>
    <property type="match status" value="1"/>
</dbReference>
<keyword evidence="9" id="KW-0472">Membrane</keyword>
<feature type="transmembrane region" description="Helical" evidence="9">
    <location>
        <begin position="2341"/>
        <end position="2364"/>
    </location>
</feature>
<evidence type="ECO:0000256" key="7">
    <source>
        <dbReference type="ARBA" id="ARBA00023315"/>
    </source>
</evidence>
<dbReference type="PANTHER" id="PTHR43775:SF29">
    <property type="entry name" value="ASPERFURANONE POLYKETIDE SYNTHASE AFOG-RELATED"/>
    <property type="match status" value="1"/>
</dbReference>
<dbReference type="SUPFAM" id="SSF53901">
    <property type="entry name" value="Thiolase-like"/>
    <property type="match status" value="1"/>
</dbReference>
<protein>
    <submittedName>
        <fullName evidence="13">Ketoacyl-synt-domain-containing protein</fullName>
    </submittedName>
</protein>
<dbReference type="OrthoDB" id="329835at2759"/>
<dbReference type="Gene3D" id="1.10.1200.10">
    <property type="entry name" value="ACP-like"/>
    <property type="match status" value="1"/>
</dbReference>
<dbReference type="PROSITE" id="PS00012">
    <property type="entry name" value="PHOSPHOPANTETHEINE"/>
    <property type="match status" value="1"/>
</dbReference>
<dbReference type="InterPro" id="IPR016035">
    <property type="entry name" value="Acyl_Trfase/lysoPLipase"/>
</dbReference>
<evidence type="ECO:0000256" key="8">
    <source>
        <dbReference type="PROSITE-ProRule" id="PRU01363"/>
    </source>
</evidence>
<keyword evidence="6" id="KW-0511">Multifunctional enzyme</keyword>
<dbReference type="InterPro" id="IPR018201">
    <property type="entry name" value="Ketoacyl_synth_AS"/>
</dbReference>
<sequence length="2375" mass="258883">MEPIAVVGFGLRFPHDAVSPETFWDLLMERKCASSDWPRDRINITAFKSSVPPEPSSIAARGAHFLREDPGLFDAPFFSITAPEAAALDPQQCLLLETTYQAFENAGIPLDTLRGSKTGVYVGTMCDDHKHQILKDVDKIPTYAATGSSSAVLANRISWFFDLTGPSITLDTACSSSLIALHIACHGLSIGETSMAVVGGCNVLCGVEAPIAMTRMGFLSPDGRCFSFDERANGYARGEGVGVIILKRLSDAISHNDTIRAVIRSTGTNQDGYTPGITVPNQLSQARLIRETYEKAGLDFTSTGYFESHGTGTAVGDPLEAAAISHLEGGSGVAGLIKTILVLEKGVIPPNANFERLSSRIPRALNLEQFPISPIQWSTTGVRRASVNSFGFGGSNAHVIVDDADGFFRDHGLVGHHSTNRDNAIVVPNGIEDSSVRCKVLVWSANRDVSLSRMTEAFAKHFQAHGVAEGSHHLISNLAYTLSCRRTHHDWRSYAIVESGADLKTLYRFVSNPARTRKRPALCFLFTGQGAQYKRMGLQLLAYPVFYETLQLCDTVYAQLGSKWSLLDILNNEDDSKNIDHPSYSQPLSTALQVALLELLATFNIIPASVAGHSSGEIVAAYAAGGVSLESACKLSYFRGQLAGSLVDSASESTMLAVALSASGIIPYMDRVSDVPGRLSIACINSPCNVTLGGSRQQVLHLKELLDGDDIFCRELKTGVAYHTSQMAMIADSYRQAIGRLHPGPRAKRSAAMASSVTGDWIPHPNKLCDANYWVRNMVQPVRFVDALTTLLQPPPNSEDHVEISEVVEVGAHSALQRPVTEVLESIRHGARYSSVLSRFDTSPKTTLDLAGRLYCSGFPVRLDKVNGIDMTHEAKYKCLSNLPAYTFSHARYAPRYSLAAAIRHRPHFPSSLLGAPELEWTPLEPRWRRNLNTQQFPWLDHHQINGVTLFPAAGMVAVALEAAYHTAKKDIEISGICIKEATFINPIIINTSDETGTDIKTSLRSTSDASRKDSSISEVRIYVRQHDNWNQTFQGTVQVEYEGSALSQELSSGIQARQSRWQNMYTRAVETCSNEVKTSTIYPHLSRMGMQYGSTFQGLDEVYCDNIYSAVGRITARKMQDLSSTGAEHYFVHPAVLDSLLHLAWIIRSDGATKPIVTSVPARLQSIWFSKDWLRGNNMAGKELRTCNTAVAHGFGGLSTSAIVVNEAGAVIMAMDQLQTTMSSRDHVEYEQSTPKRLCYGLETKPDIQSLEPTQFKSILRASESPLVVYLDLIKHKNPEASILDLTSDGEALDAYFGSQRVGSSPTFGKYDLSDVSKKLAERIRKQYASEYDAGYIRFIALDLESHDNKEDSKLNSYDVVIFSTTQFSSMNEPRALKHVRELLRPGSKLIEFVSAPAVYESGGGCNSPKLTHTNWSEMLFDSGFSIIDAVVEPFSFQGVGKRGFVVSTTANSQISTDLHADFIIVIEDSPEQQSLAQHLKSRIMSRWNVQTVVMVLSQLSASDLSSKARIIFLPEAQRSFLASMSEVEFTNLKHLLSFSHQICWITKGEGESEPNPSLGMVHGIARVLRSENPSWPFMTVSLEHSSTEIEDADTITKLMGLSVASEGPGETEYLVKEGVIQVQRIIEERALDDILFAKTVAQERHMSLNEAGPVELEIQSPGVFDSLRCVPIPPLKPTLGDDEVEVQVHAFGLNFKDVVIALGKLPQNKLGCECAGIITMAGCNARLKPGTRVMMAQNGCMKTLNRCHQDLVVEIPSSLSFAEAAAIPIAGATAYYSLVEQARLRQNETVLIHSGAGATGQMCIQIALLIGAKVYTTVGSHEKREFLMWRYGLKVEQIFYSRDTSFATSIMAATQNQCVDVVVNSLEGDRLHASWEVVAPFGRFIELGRTEIISNSKLAMAHFAKNISFIAVAVDDMVTLRPALVQRSVSAVANLIAEGKLNLPYPLQTYPLSTAEQAFRHLMSGKSTGKLVLNVDPADEVKTYSKEASARQLSPDATYLIAGGFGGLGRSAARWMVSKGARKLILLSRSGPVSKSARLLVDDLRGAGVRVAARACDIANEADLAAVLVDCAKDMPPVRGCLQGTMALRDALFENMTYADWTVSIRSKVLASANLDKLLPSGMDFLVMFSSLSGIVGLPGQANYAAGNTFQDALAHARNQRGESAVSLDLGAMKDVGVIAENEGLGHLAKAHLLSVNEHELHALLDHYCLPPSGIPESRVRGQLLVGLPTSHFMQSNGGEVPAAYAQPLFSRLRVIERDEAVSSSAENKQANVTDYGKQFQAASSLVEAATVVVDGLVNRLSQALSMSAEDIEPTKPLHQYGVDSLIAVEMRNWFAKEFASNVAIFTFLGAPSILAVGKLVADASMLRQESKR</sequence>
<evidence type="ECO:0000259" key="11">
    <source>
        <dbReference type="PROSITE" id="PS52004"/>
    </source>
</evidence>
<dbReference type="Pfam" id="PF16197">
    <property type="entry name" value="KAsynt_C_assoc"/>
    <property type="match status" value="1"/>
</dbReference>
<dbReference type="Pfam" id="PF23114">
    <property type="entry name" value="NAD-bd_HRPKS_sdrA"/>
    <property type="match status" value="1"/>
</dbReference>
<feature type="domain" description="Ketosynthase family 3 (KS3)" evidence="11">
    <location>
        <begin position="1"/>
        <end position="403"/>
    </location>
</feature>
<dbReference type="InterPro" id="IPR049900">
    <property type="entry name" value="PKS_mFAS_DH"/>
</dbReference>
<keyword evidence="7" id="KW-0012">Acyltransferase</keyword>
<keyword evidence="4" id="KW-0521">NADP</keyword>
<dbReference type="Pfam" id="PF13602">
    <property type="entry name" value="ADH_zinc_N_2"/>
    <property type="match status" value="1"/>
</dbReference>
<dbReference type="SUPFAM" id="SSF47336">
    <property type="entry name" value="ACP-like"/>
    <property type="match status" value="1"/>
</dbReference>
<dbReference type="Pfam" id="PF08659">
    <property type="entry name" value="KR"/>
    <property type="match status" value="1"/>
</dbReference>
<keyword evidence="2" id="KW-0597">Phosphoprotein</keyword>
<accession>A0A6A5USI4</accession>
<dbReference type="GO" id="GO:0030639">
    <property type="term" value="P:polyketide biosynthetic process"/>
    <property type="evidence" value="ECO:0007669"/>
    <property type="project" value="UniProtKB-ARBA"/>
</dbReference>
<dbReference type="InterPro" id="IPR036291">
    <property type="entry name" value="NAD(P)-bd_dom_sf"/>
</dbReference>
<name>A0A6A5USI4_9PLEO</name>
<dbReference type="CDD" id="cd00833">
    <property type="entry name" value="PKS"/>
    <property type="match status" value="1"/>
</dbReference>
<dbReference type="Gene3D" id="3.40.366.10">
    <property type="entry name" value="Malonyl-Coenzyme A Acyl Carrier Protein, domain 2"/>
    <property type="match status" value="1"/>
</dbReference>
<evidence type="ECO:0000313" key="13">
    <source>
        <dbReference type="EMBL" id="KAF1967921.1"/>
    </source>
</evidence>
<dbReference type="SMART" id="SM00825">
    <property type="entry name" value="PKS_KS"/>
    <property type="match status" value="1"/>
</dbReference>
<evidence type="ECO:0000256" key="1">
    <source>
        <dbReference type="ARBA" id="ARBA00022450"/>
    </source>
</evidence>
<dbReference type="Gene3D" id="3.30.70.3290">
    <property type="match status" value="1"/>
</dbReference>
<keyword evidence="1" id="KW-0596">Phosphopantetheine</keyword>
<dbReference type="InterPro" id="IPR032821">
    <property type="entry name" value="PKS_assoc"/>
</dbReference>
<dbReference type="InterPro" id="IPR056501">
    <property type="entry name" value="NAD-bd_HRPKS_sdrA"/>
</dbReference>
<evidence type="ECO:0000256" key="2">
    <source>
        <dbReference type="ARBA" id="ARBA00022553"/>
    </source>
</evidence>
<dbReference type="SMART" id="SM00826">
    <property type="entry name" value="PKS_DH"/>
    <property type="match status" value="1"/>
</dbReference>
<dbReference type="CDD" id="cd05195">
    <property type="entry name" value="enoyl_red"/>
    <property type="match status" value="1"/>
</dbReference>
<feature type="region of interest" description="N-terminal hotdog fold" evidence="8">
    <location>
        <begin position="911"/>
        <end position="1045"/>
    </location>
</feature>
<dbReference type="GO" id="GO:0004312">
    <property type="term" value="F:fatty acid synthase activity"/>
    <property type="evidence" value="ECO:0007669"/>
    <property type="project" value="TreeGrafter"/>
</dbReference>
<keyword evidence="9" id="KW-1133">Transmembrane helix</keyword>
<dbReference type="Pfam" id="PF23297">
    <property type="entry name" value="ACP_SdgA_C"/>
    <property type="match status" value="1"/>
</dbReference>
<dbReference type="SMART" id="SM00829">
    <property type="entry name" value="PKS_ER"/>
    <property type="match status" value="1"/>
</dbReference>
<dbReference type="InterPro" id="IPR020843">
    <property type="entry name" value="ER"/>
</dbReference>
<dbReference type="SUPFAM" id="SSF52151">
    <property type="entry name" value="FabD/lysophospholipase-like"/>
    <property type="match status" value="1"/>
</dbReference>
<dbReference type="InterPro" id="IPR009081">
    <property type="entry name" value="PP-bd_ACP"/>
</dbReference>
<keyword evidence="9" id="KW-0812">Transmembrane</keyword>
<dbReference type="InterPro" id="IPR049552">
    <property type="entry name" value="PKS_DH_N"/>
</dbReference>
<dbReference type="InterPro" id="IPR050091">
    <property type="entry name" value="PKS_NRPS_Biosynth_Enz"/>
</dbReference>
<dbReference type="Pfam" id="PF14765">
    <property type="entry name" value="PS-DH"/>
    <property type="match status" value="1"/>
</dbReference>
<keyword evidence="5" id="KW-0560">Oxidoreductase</keyword>
<dbReference type="SMART" id="SM00823">
    <property type="entry name" value="PKS_PP"/>
    <property type="match status" value="1"/>
</dbReference>
<dbReference type="Gene3D" id="3.40.47.10">
    <property type="match status" value="1"/>
</dbReference>
<dbReference type="PROSITE" id="PS52004">
    <property type="entry name" value="KS3_2"/>
    <property type="match status" value="1"/>
</dbReference>
<dbReference type="PANTHER" id="PTHR43775">
    <property type="entry name" value="FATTY ACID SYNTHASE"/>
    <property type="match status" value="1"/>
</dbReference>
<evidence type="ECO:0000256" key="9">
    <source>
        <dbReference type="SAM" id="Phobius"/>
    </source>
</evidence>